<comment type="caution">
    <text evidence="4">The sequence shown here is derived from an EMBL/GenBank/DDBJ whole genome shotgun (WGS) entry which is preliminary data.</text>
</comment>
<dbReference type="PANTHER" id="PTHR48051:SF51">
    <property type="entry name" value="LEUCINE-RICH REPEAT-CONTAINING PROTEIN 10B"/>
    <property type="match status" value="1"/>
</dbReference>
<dbReference type="InterPro" id="IPR032675">
    <property type="entry name" value="LRR_dom_sf"/>
</dbReference>
<accession>A0AAV9X5I7</accession>
<dbReference type="InterPro" id="IPR003591">
    <property type="entry name" value="Leu-rich_rpt_typical-subtyp"/>
</dbReference>
<feature type="region of interest" description="Disordered" evidence="3">
    <location>
        <begin position="204"/>
        <end position="229"/>
    </location>
</feature>
<dbReference type="Pfam" id="PF13855">
    <property type="entry name" value="LRR_8"/>
    <property type="match status" value="1"/>
</dbReference>
<feature type="region of interest" description="Disordered" evidence="3">
    <location>
        <begin position="235"/>
        <end position="254"/>
    </location>
</feature>
<dbReference type="InterPro" id="IPR050216">
    <property type="entry name" value="LRR_domain-containing"/>
</dbReference>
<reference evidence="4 5" key="1">
    <citation type="submission" date="2019-10" db="EMBL/GenBank/DDBJ databases">
        <authorList>
            <person name="Palmer J.M."/>
        </authorList>
    </citation>
    <scope>NUCLEOTIDE SEQUENCE [LARGE SCALE GENOMIC DNA]</scope>
    <source>
        <strain evidence="4 5">TWF694</strain>
    </source>
</reference>
<evidence type="ECO:0000313" key="5">
    <source>
        <dbReference type="Proteomes" id="UP001365542"/>
    </source>
</evidence>
<organism evidence="4 5">
    <name type="scientific">Orbilia ellipsospora</name>
    <dbReference type="NCBI Taxonomy" id="2528407"/>
    <lineage>
        <taxon>Eukaryota</taxon>
        <taxon>Fungi</taxon>
        <taxon>Dikarya</taxon>
        <taxon>Ascomycota</taxon>
        <taxon>Pezizomycotina</taxon>
        <taxon>Orbiliomycetes</taxon>
        <taxon>Orbiliales</taxon>
        <taxon>Orbiliaceae</taxon>
        <taxon>Orbilia</taxon>
    </lineage>
</organism>
<dbReference type="Proteomes" id="UP001365542">
    <property type="component" value="Unassembled WGS sequence"/>
</dbReference>
<feature type="compositionally biased region" description="Polar residues" evidence="3">
    <location>
        <begin position="235"/>
        <end position="244"/>
    </location>
</feature>
<dbReference type="Pfam" id="PF10428">
    <property type="entry name" value="SOG2"/>
    <property type="match status" value="2"/>
</dbReference>
<dbReference type="PANTHER" id="PTHR48051">
    <property type="match status" value="1"/>
</dbReference>
<keyword evidence="2" id="KW-0677">Repeat</keyword>
<evidence type="ECO:0000313" key="4">
    <source>
        <dbReference type="EMBL" id="KAK6535116.1"/>
    </source>
</evidence>
<protein>
    <submittedName>
        <fullName evidence="4">RAM signaling network component</fullName>
    </submittedName>
</protein>
<dbReference type="SUPFAM" id="SSF52075">
    <property type="entry name" value="Outer arm dynein light chain 1"/>
    <property type="match status" value="1"/>
</dbReference>
<dbReference type="EMBL" id="JAVHJO010000010">
    <property type="protein sequence ID" value="KAK6535116.1"/>
    <property type="molecule type" value="Genomic_DNA"/>
</dbReference>
<feature type="compositionally biased region" description="Polar residues" evidence="3">
    <location>
        <begin position="216"/>
        <end position="229"/>
    </location>
</feature>
<dbReference type="SMART" id="SM00364">
    <property type="entry name" value="LRR_BAC"/>
    <property type="match status" value="4"/>
</dbReference>
<evidence type="ECO:0000256" key="2">
    <source>
        <dbReference type="ARBA" id="ARBA00022737"/>
    </source>
</evidence>
<dbReference type="GO" id="GO:0005737">
    <property type="term" value="C:cytoplasm"/>
    <property type="evidence" value="ECO:0007669"/>
    <property type="project" value="TreeGrafter"/>
</dbReference>
<proteinExistence type="predicted"/>
<dbReference type="AlphaFoldDB" id="A0AAV9X5I7"/>
<sequence>MEARRPKTNNPITPNACITLVDNALQKARLEQNNENTNVSFASNGLTLDLSHQKISGIPVEVISMIDDEVERLALGHNQLTSFDPKFAMCSRLRYLNVRSNFFRDFPQVLCQMPSLEILDISRNKIRELPTDFGYLLKLKVLSISKNRIRILPNYVSQMDELKILKIDHNPISNLPSEIYEFEEEGDGDRDGWLERLKNYLKQSLERQQSSHETEYSNSSDGENDTDYSNISKIMTLSGGSENPLTPLVGEDSTRGRSLTLEDSVQDDAISVPAIPTKNLQRKYAGTISHAIAQTSGGGSERSRSNSESGSINRAAKRMGYIGQKNVLGTVDEVRTVKHHVRGISYDSSMNEAAQRASNIPNGVDTAASLSSNAIIVREDNHQPESYFRRIQDTYKQNTTLDASVNSTVMETARSVLYSIYKIQPSIDSYVSLIKERNRLQTTGIDRVLPAANLNISSLVQALEAYETKNSPNSFDVVLNASHTAILTFKHVLSQLQQVVYSTANQVESRYTRTILLAVFGSIIELQQAWANLRKHIPPPTNNLRSGNAIGIVSRAKLPPSSPSNVSNPNLHVMQRAAQEVTFMPTTPGTLVDNPLENPDEVLFEKLGHSVTATLQLITSLSDAIKKAASQQNPHVQQTTLQKLRELDKICSGGSEVAKRLKIRLESIKEADWVERRRFYEDITRFVTSVMSIGELLKAGSSEFGFPKQVLGGFSPVARLTKEVTVLLHSSSFRALNDPPHSTTGAAMSTSSSSFPGGVPVHFQPLSPAPFAAVPSTPLSAVLGPAAQATVPFLAPGAQNSSQAVTGEQRSNTMQSSLRTLTGISEMGYTTGVLSPRR</sequence>
<evidence type="ECO:0000256" key="1">
    <source>
        <dbReference type="ARBA" id="ARBA00022614"/>
    </source>
</evidence>
<dbReference type="PROSITE" id="PS51450">
    <property type="entry name" value="LRR"/>
    <property type="match status" value="1"/>
</dbReference>
<gene>
    <name evidence="4" type="primary">SOG2_1</name>
    <name evidence="4" type="ORF">TWF694_001601</name>
</gene>
<name>A0AAV9X5I7_9PEZI</name>
<dbReference type="Gene3D" id="3.80.10.10">
    <property type="entry name" value="Ribonuclease Inhibitor"/>
    <property type="match status" value="1"/>
</dbReference>
<keyword evidence="1" id="KW-0433">Leucine-rich repeat</keyword>
<keyword evidence="5" id="KW-1185">Reference proteome</keyword>
<dbReference type="InterPro" id="IPR001611">
    <property type="entry name" value="Leu-rich_rpt"/>
</dbReference>
<dbReference type="SMART" id="SM00369">
    <property type="entry name" value="LRR_TYP"/>
    <property type="match status" value="3"/>
</dbReference>
<evidence type="ECO:0000256" key="3">
    <source>
        <dbReference type="SAM" id="MobiDB-lite"/>
    </source>
</evidence>
<dbReference type="InterPro" id="IPR019487">
    <property type="entry name" value="RAM_signalling_pathway_SOG2"/>
</dbReference>
<feature type="region of interest" description="Disordered" evidence="3">
    <location>
        <begin position="293"/>
        <end position="312"/>
    </location>
</feature>